<accession>A0A6L3T305</accession>
<dbReference type="AlphaFoldDB" id="A0A6L3T305"/>
<keyword evidence="3" id="KW-1185">Reference proteome</keyword>
<proteinExistence type="predicted"/>
<sequence>MPAIIKDGEPVELFAGAPFTGPDGTSYPANWLDLSNDEDRAAHGVLDIVEPPPAPEGKVVRITGLAVLDDLPTRTFVLDDEPVTPLADLKAAKLAALANVRWQHEVGGTSLAGAPLASDEKTILYLTAAQASAKDDPGFSIRWKAGPGQFVTFDALAIDFAAMTARAHVQACFDREEALTTEILGAADRGALEAVDIAAGWPG</sequence>
<dbReference type="EMBL" id="VZZK01000009">
    <property type="protein sequence ID" value="KAB1079327.1"/>
    <property type="molecule type" value="Genomic_DNA"/>
</dbReference>
<dbReference type="InterPro" id="IPR025484">
    <property type="entry name" value="DUF4376"/>
</dbReference>
<reference evidence="2 3" key="1">
    <citation type="submission" date="2019-09" db="EMBL/GenBank/DDBJ databases">
        <title>YIM 48816 draft genome.</title>
        <authorList>
            <person name="Jiang L."/>
        </authorList>
    </citation>
    <scope>NUCLEOTIDE SEQUENCE [LARGE SCALE GENOMIC DNA]</scope>
    <source>
        <strain evidence="2 3">YIM 48816</strain>
    </source>
</reference>
<name>A0A6L3T305_9HYPH</name>
<evidence type="ECO:0000313" key="3">
    <source>
        <dbReference type="Proteomes" id="UP000474159"/>
    </source>
</evidence>
<gene>
    <name evidence="2" type="ORF">F6X53_10995</name>
</gene>
<dbReference type="Pfam" id="PF14301">
    <property type="entry name" value="DUF4376"/>
    <property type="match status" value="1"/>
</dbReference>
<evidence type="ECO:0000313" key="2">
    <source>
        <dbReference type="EMBL" id="KAB1079327.1"/>
    </source>
</evidence>
<dbReference type="Proteomes" id="UP000474159">
    <property type="component" value="Unassembled WGS sequence"/>
</dbReference>
<dbReference type="RefSeq" id="WP_151000062.1">
    <property type="nucleotide sequence ID" value="NZ_BPQY01000188.1"/>
</dbReference>
<evidence type="ECO:0000259" key="1">
    <source>
        <dbReference type="Pfam" id="PF14301"/>
    </source>
</evidence>
<comment type="caution">
    <text evidence="2">The sequence shown here is derived from an EMBL/GenBank/DDBJ whole genome shotgun (WGS) entry which is preliminary data.</text>
</comment>
<dbReference type="OrthoDB" id="7875280at2"/>
<protein>
    <submittedName>
        <fullName evidence="2">DUF4376 domain-containing protein</fullName>
    </submittedName>
</protein>
<feature type="domain" description="DUF4376" evidence="1">
    <location>
        <begin position="89"/>
        <end position="198"/>
    </location>
</feature>
<organism evidence="2 3">
    <name type="scientific">Methylobacterium soli</name>
    <dbReference type="NCBI Taxonomy" id="553447"/>
    <lineage>
        <taxon>Bacteria</taxon>
        <taxon>Pseudomonadati</taxon>
        <taxon>Pseudomonadota</taxon>
        <taxon>Alphaproteobacteria</taxon>
        <taxon>Hyphomicrobiales</taxon>
        <taxon>Methylobacteriaceae</taxon>
        <taxon>Methylobacterium</taxon>
    </lineage>
</organism>